<organism evidence="2 3">
    <name type="scientific">Chrysochromulina tobinii</name>
    <dbReference type="NCBI Taxonomy" id="1460289"/>
    <lineage>
        <taxon>Eukaryota</taxon>
        <taxon>Haptista</taxon>
        <taxon>Haptophyta</taxon>
        <taxon>Prymnesiophyceae</taxon>
        <taxon>Prymnesiales</taxon>
        <taxon>Chrysochromulinaceae</taxon>
        <taxon>Chrysochromulina</taxon>
    </lineage>
</organism>
<gene>
    <name evidence="2" type="ORF">Ctob_005859</name>
</gene>
<keyword evidence="3" id="KW-1185">Reference proteome</keyword>
<comment type="caution">
    <text evidence="2">The sequence shown here is derived from an EMBL/GenBank/DDBJ whole genome shotgun (WGS) entry which is preliminary data.</text>
</comment>
<dbReference type="AlphaFoldDB" id="A0A0M0JFD0"/>
<dbReference type="EMBL" id="JWZX01003014">
    <property type="protein sequence ID" value="KOO25150.1"/>
    <property type="molecule type" value="Genomic_DNA"/>
</dbReference>
<accession>A0A0M0JFD0</accession>
<evidence type="ECO:0000256" key="1">
    <source>
        <dbReference type="SAM" id="MobiDB-lite"/>
    </source>
</evidence>
<protein>
    <submittedName>
        <fullName evidence="2">Uncharacterized protein</fullName>
    </submittedName>
</protein>
<dbReference type="Proteomes" id="UP000037460">
    <property type="component" value="Unassembled WGS sequence"/>
</dbReference>
<feature type="region of interest" description="Disordered" evidence="1">
    <location>
        <begin position="28"/>
        <end position="65"/>
    </location>
</feature>
<feature type="compositionally biased region" description="Polar residues" evidence="1">
    <location>
        <begin position="125"/>
        <end position="136"/>
    </location>
</feature>
<proteinExistence type="predicted"/>
<evidence type="ECO:0000313" key="3">
    <source>
        <dbReference type="Proteomes" id="UP000037460"/>
    </source>
</evidence>
<name>A0A0M0JFD0_9EUKA</name>
<evidence type="ECO:0000313" key="2">
    <source>
        <dbReference type="EMBL" id="KOO25150.1"/>
    </source>
</evidence>
<sequence length="154" mass="16255">MKVRDAPRVAGQRSAPLAIEMEDTCGLDNVAKKGPSPRPVKGGKSPLTGPSPSAASKSISRQDHFQAAQLAELERIKSMMKEIDDYELEEMCEAPVVPAAPALGKRAAPVDDAAGSRDANKKGKVSTSQPNTSKPKTAQPKHGRSTRSQVKAAV</sequence>
<feature type="region of interest" description="Disordered" evidence="1">
    <location>
        <begin position="97"/>
        <end position="154"/>
    </location>
</feature>
<feature type="compositionally biased region" description="Polar residues" evidence="1">
    <location>
        <begin position="48"/>
        <end position="59"/>
    </location>
</feature>
<reference evidence="3" key="1">
    <citation type="journal article" date="2015" name="PLoS Genet.">
        <title>Genome Sequence and Transcriptome Analyses of Chrysochromulina tobin: Metabolic Tools for Enhanced Algal Fitness in the Prominent Order Prymnesiales (Haptophyceae).</title>
        <authorList>
            <person name="Hovde B.T."/>
            <person name="Deodato C.R."/>
            <person name="Hunsperger H.M."/>
            <person name="Ryken S.A."/>
            <person name="Yost W."/>
            <person name="Jha R.K."/>
            <person name="Patterson J."/>
            <person name="Monnat R.J. Jr."/>
            <person name="Barlow S.B."/>
            <person name="Starkenburg S.R."/>
            <person name="Cattolico R.A."/>
        </authorList>
    </citation>
    <scope>NUCLEOTIDE SEQUENCE</scope>
    <source>
        <strain evidence="3">CCMP291</strain>
    </source>
</reference>